<comment type="subcellular location">
    <subcellularLocation>
        <location evidence="1 14">Cell membrane</location>
        <topology evidence="1 14">Multi-pass membrane protein</topology>
    </subcellularLocation>
</comment>
<dbReference type="RefSeq" id="WP_343055531.1">
    <property type="nucleotide sequence ID" value="NZ_JACGXA010000001.1"/>
</dbReference>
<evidence type="ECO:0000256" key="2">
    <source>
        <dbReference type="ARBA" id="ARBA00007931"/>
    </source>
</evidence>
<feature type="domain" description="Peptidase M50" evidence="18">
    <location>
        <begin position="68"/>
        <end position="141"/>
    </location>
</feature>
<reference evidence="19 20" key="1">
    <citation type="submission" date="2020-07" db="EMBL/GenBank/DDBJ databases">
        <title>Sequencing the genomes of 1000 actinobacteria strains.</title>
        <authorList>
            <person name="Klenk H.-P."/>
        </authorList>
    </citation>
    <scope>NUCLEOTIDE SEQUENCE [LARGE SCALE GENOMIC DNA]</scope>
    <source>
        <strain evidence="19 20">DSM 21349</strain>
    </source>
</reference>
<keyword evidence="12" id="KW-0129">CBS domain</keyword>
<feature type="transmembrane region" description="Helical" evidence="14">
    <location>
        <begin position="30"/>
        <end position="48"/>
    </location>
</feature>
<dbReference type="PANTHER" id="PTHR39188">
    <property type="entry name" value="MEMBRANE-ASSOCIATED ZINC METALLOPROTEASE M50B"/>
    <property type="match status" value="1"/>
</dbReference>
<evidence type="ECO:0000256" key="9">
    <source>
        <dbReference type="ARBA" id="ARBA00022833"/>
    </source>
</evidence>
<sequence>MPDDRSGDAPAPPRRPPGTFKVGTIAGSDVLVTSSWFLVAGLIAIIMAPRVEQVSPGLGPLKYVAGLAFAVVLYLSVLLHEASHALMARRYGFPVTSITLHFLGGMTAIEGEARKPRQEFWIAVVGPLTSLAVGGLALGLWFLTPDGLLLMAVEGLAGANLLVGVLNLVPGLPLDGGRVLKSIVWGVTGNVHRGTIVAGWGGRITAVAVLAWPLAQEAVFGTRPEVLDFVLAFVVAMFLWSGSTAAMASARLRRRLPSLVARDLARRTLAVPDDLPLAEAVRRAQEAHAGSIVTVTGSGHPVGVVSEAALLATPEDRRPWVAVSAVARTLGEGLSLPATITGEDLVLAISRAPAEEYLLLEEDGSIYGVLSTADVDRAFRASGR</sequence>
<evidence type="ECO:0000256" key="7">
    <source>
        <dbReference type="ARBA" id="ARBA00022737"/>
    </source>
</evidence>
<dbReference type="Pfam" id="PF02163">
    <property type="entry name" value="Peptidase_M50"/>
    <property type="match status" value="2"/>
</dbReference>
<dbReference type="GO" id="GO:0005886">
    <property type="term" value="C:plasma membrane"/>
    <property type="evidence" value="ECO:0007669"/>
    <property type="project" value="UniProtKB-SubCell"/>
</dbReference>
<dbReference type="CDD" id="cd06164">
    <property type="entry name" value="S2P-M50_SpoIVFB_CBS"/>
    <property type="match status" value="1"/>
</dbReference>
<evidence type="ECO:0000256" key="10">
    <source>
        <dbReference type="ARBA" id="ARBA00022989"/>
    </source>
</evidence>
<keyword evidence="13 14" id="KW-0472">Membrane</keyword>
<keyword evidence="11 14" id="KW-0482">Metalloprotease</keyword>
<evidence type="ECO:0000256" key="15">
    <source>
        <dbReference type="PIRSR" id="PIRSR006404-1"/>
    </source>
</evidence>
<feature type="binding site" evidence="16">
    <location>
        <position position="175"/>
    </location>
    <ligand>
        <name>Zn(2+)</name>
        <dbReference type="ChEBI" id="CHEBI:29105"/>
        <note>catalytic</note>
    </ligand>
</feature>
<feature type="transmembrane region" description="Helical" evidence="14">
    <location>
        <begin position="149"/>
        <end position="174"/>
    </location>
</feature>
<dbReference type="GO" id="GO:0006508">
    <property type="term" value="P:proteolysis"/>
    <property type="evidence" value="ECO:0007669"/>
    <property type="project" value="UniProtKB-KW"/>
</dbReference>
<dbReference type="EMBL" id="JACGXA010000001">
    <property type="protein sequence ID" value="MBA8803411.1"/>
    <property type="molecule type" value="Genomic_DNA"/>
</dbReference>
<dbReference type="InterPro" id="IPR000644">
    <property type="entry name" value="CBS_dom"/>
</dbReference>
<feature type="transmembrane region" description="Helical" evidence="14">
    <location>
        <begin position="91"/>
        <end position="109"/>
    </location>
</feature>
<dbReference type="Gene3D" id="3.10.580.10">
    <property type="entry name" value="CBS-domain"/>
    <property type="match status" value="1"/>
</dbReference>
<dbReference type="Proteomes" id="UP000580910">
    <property type="component" value="Unassembled WGS sequence"/>
</dbReference>
<feature type="transmembrane region" description="Helical" evidence="14">
    <location>
        <begin position="60"/>
        <end position="79"/>
    </location>
</feature>
<dbReference type="PANTHER" id="PTHR39188:SF3">
    <property type="entry name" value="STAGE IV SPORULATION PROTEIN FB"/>
    <property type="match status" value="1"/>
</dbReference>
<feature type="transmembrane region" description="Helical" evidence="14">
    <location>
        <begin position="121"/>
        <end position="143"/>
    </location>
</feature>
<feature type="binding site" evidence="16">
    <location>
        <position position="80"/>
    </location>
    <ligand>
        <name>Zn(2+)</name>
        <dbReference type="ChEBI" id="CHEBI:29105"/>
        <note>catalytic</note>
    </ligand>
</feature>
<keyword evidence="3 14" id="KW-1003">Cell membrane</keyword>
<keyword evidence="20" id="KW-1185">Reference proteome</keyword>
<dbReference type="InterPro" id="IPR046342">
    <property type="entry name" value="CBS_dom_sf"/>
</dbReference>
<comment type="caution">
    <text evidence="19">The sequence shown here is derived from an EMBL/GenBank/DDBJ whole genome shotgun (WGS) entry which is preliminary data.</text>
</comment>
<gene>
    <name evidence="19" type="ORF">FB382_001702</name>
</gene>
<comment type="cofactor">
    <cofactor evidence="14 16">
        <name>Zn(2+)</name>
        <dbReference type="ChEBI" id="CHEBI:29105"/>
    </cofactor>
    <text evidence="14 16">Binds 1 zinc ion per subunit.</text>
</comment>
<dbReference type="PIRSF" id="PIRSF006404">
    <property type="entry name" value="UCP006404_Pept_M50_CBS"/>
    <property type="match status" value="1"/>
</dbReference>
<comment type="similarity">
    <text evidence="2 14">Belongs to the peptidase M50B family.</text>
</comment>
<evidence type="ECO:0000256" key="4">
    <source>
        <dbReference type="ARBA" id="ARBA00022670"/>
    </source>
</evidence>
<keyword evidence="8 14" id="KW-0378">Hydrolase</keyword>
<keyword evidence="9 14" id="KW-0862">Zinc</keyword>
<feature type="domain" description="CBS" evidence="17">
    <location>
        <begin position="262"/>
        <end position="311"/>
    </location>
</feature>
<dbReference type="Pfam" id="PF00571">
    <property type="entry name" value="CBS"/>
    <property type="match status" value="1"/>
</dbReference>
<evidence type="ECO:0000256" key="12">
    <source>
        <dbReference type="ARBA" id="ARBA00023122"/>
    </source>
</evidence>
<evidence type="ECO:0000256" key="3">
    <source>
        <dbReference type="ARBA" id="ARBA00022475"/>
    </source>
</evidence>
<dbReference type="InterPro" id="IPR016483">
    <property type="entry name" value="UCP006404_Pept_M50_CBS"/>
</dbReference>
<evidence type="ECO:0000256" key="14">
    <source>
        <dbReference type="PIRNR" id="PIRNR006404"/>
    </source>
</evidence>
<name>A0A7W3P9G2_9ACTN</name>
<dbReference type="SUPFAM" id="SSF54631">
    <property type="entry name" value="CBS-domain pair"/>
    <property type="match status" value="1"/>
</dbReference>
<proteinExistence type="inferred from homology"/>
<evidence type="ECO:0000259" key="18">
    <source>
        <dbReference type="Pfam" id="PF02163"/>
    </source>
</evidence>
<dbReference type="AlphaFoldDB" id="A0A7W3P9G2"/>
<dbReference type="GO" id="GO:0046872">
    <property type="term" value="F:metal ion binding"/>
    <property type="evidence" value="ECO:0007669"/>
    <property type="project" value="UniProtKB-UniRule"/>
</dbReference>
<evidence type="ECO:0000256" key="16">
    <source>
        <dbReference type="PIRSR" id="PIRSR006404-2"/>
    </source>
</evidence>
<keyword evidence="5 14" id="KW-0812">Transmembrane</keyword>
<keyword evidence="4 14" id="KW-0645">Protease</keyword>
<evidence type="ECO:0000313" key="20">
    <source>
        <dbReference type="Proteomes" id="UP000580910"/>
    </source>
</evidence>
<evidence type="ECO:0000259" key="17">
    <source>
        <dbReference type="Pfam" id="PF00571"/>
    </source>
</evidence>
<evidence type="ECO:0000313" key="19">
    <source>
        <dbReference type="EMBL" id="MBA8803411.1"/>
    </source>
</evidence>
<dbReference type="GO" id="GO:0008237">
    <property type="term" value="F:metallopeptidase activity"/>
    <property type="evidence" value="ECO:0007669"/>
    <property type="project" value="UniProtKB-UniRule"/>
</dbReference>
<evidence type="ECO:0000256" key="1">
    <source>
        <dbReference type="ARBA" id="ARBA00004651"/>
    </source>
</evidence>
<evidence type="ECO:0000256" key="8">
    <source>
        <dbReference type="ARBA" id="ARBA00022801"/>
    </source>
</evidence>
<organism evidence="19 20">
    <name type="scientific">Nocardioides ginsengisegetis</name>
    <dbReference type="NCBI Taxonomy" id="661491"/>
    <lineage>
        <taxon>Bacteria</taxon>
        <taxon>Bacillati</taxon>
        <taxon>Actinomycetota</taxon>
        <taxon>Actinomycetes</taxon>
        <taxon>Propionibacteriales</taxon>
        <taxon>Nocardioidaceae</taxon>
        <taxon>Nocardioides</taxon>
    </lineage>
</organism>
<feature type="transmembrane region" description="Helical" evidence="14">
    <location>
        <begin position="226"/>
        <end position="248"/>
    </location>
</feature>
<feature type="active site" evidence="15">
    <location>
        <position position="81"/>
    </location>
</feature>
<evidence type="ECO:0000256" key="6">
    <source>
        <dbReference type="ARBA" id="ARBA00022723"/>
    </source>
</evidence>
<keyword evidence="10 14" id="KW-1133">Transmembrane helix</keyword>
<feature type="binding site" evidence="16">
    <location>
        <position position="84"/>
    </location>
    <ligand>
        <name>Zn(2+)</name>
        <dbReference type="ChEBI" id="CHEBI:29105"/>
        <note>catalytic</note>
    </ligand>
</feature>
<evidence type="ECO:0000256" key="13">
    <source>
        <dbReference type="ARBA" id="ARBA00023136"/>
    </source>
</evidence>
<feature type="domain" description="Peptidase M50" evidence="18">
    <location>
        <begin position="153"/>
        <end position="191"/>
    </location>
</feature>
<feature type="transmembrane region" description="Helical" evidence="14">
    <location>
        <begin position="195"/>
        <end position="214"/>
    </location>
</feature>
<evidence type="ECO:0000256" key="5">
    <source>
        <dbReference type="ARBA" id="ARBA00022692"/>
    </source>
</evidence>
<accession>A0A7W3P9G2</accession>
<evidence type="ECO:0000256" key="11">
    <source>
        <dbReference type="ARBA" id="ARBA00023049"/>
    </source>
</evidence>
<dbReference type="InterPro" id="IPR008915">
    <property type="entry name" value="Peptidase_M50"/>
</dbReference>
<keyword evidence="6 14" id="KW-0479">Metal-binding</keyword>
<protein>
    <recommendedName>
        <fullName evidence="14">Zinc metalloprotease</fullName>
    </recommendedName>
</protein>
<keyword evidence="7" id="KW-0677">Repeat</keyword>